<keyword evidence="2" id="KW-1185">Reference proteome</keyword>
<dbReference type="AlphaFoldDB" id="A0A7R8YML9"/>
<proteinExistence type="predicted"/>
<dbReference type="Proteomes" id="UP000594454">
    <property type="component" value="Chromosome 1"/>
</dbReference>
<evidence type="ECO:0000313" key="2">
    <source>
        <dbReference type="Proteomes" id="UP000594454"/>
    </source>
</evidence>
<reference evidence="1 2" key="1">
    <citation type="submission" date="2020-11" db="EMBL/GenBank/DDBJ databases">
        <authorList>
            <person name="Wallbank WR R."/>
            <person name="Pardo Diaz C."/>
            <person name="Kozak K."/>
            <person name="Martin S."/>
            <person name="Jiggins C."/>
            <person name="Moest M."/>
            <person name="Warren A I."/>
            <person name="Generalovic N T."/>
            <person name="Byers J.R.P. K."/>
            <person name="Montejo-Kovacevich G."/>
            <person name="Yen C E."/>
        </authorList>
    </citation>
    <scope>NUCLEOTIDE SEQUENCE [LARGE SCALE GENOMIC DNA]</scope>
</reference>
<evidence type="ECO:0000313" key="1">
    <source>
        <dbReference type="EMBL" id="CAD7078331.1"/>
    </source>
</evidence>
<protein>
    <submittedName>
        <fullName evidence="1">Uncharacterized protein</fullName>
    </submittedName>
</protein>
<sequence>MGATKITPYWREFCYWETSFGYTPPKDIEVLWPEVKSWLCTDLKLGGPMGEGAYLKALYEETKAFMKSEWELPAQLPSVEEWIREGKWMEGKAGTGQKIEIHIGGKRKRVGSKPVEGVVMNDEAVRNELFTPVREVMKVIQKSETSKIRGVVKTGNAVNRKMNYLSEYLEVGLHGSKLSTLFAGERGNEAIDMDLLTAVRQKDLIKVPLD</sequence>
<dbReference type="EMBL" id="LR899009">
    <property type="protein sequence ID" value="CAD7078331.1"/>
    <property type="molecule type" value="Genomic_DNA"/>
</dbReference>
<organism evidence="1 2">
    <name type="scientific">Hermetia illucens</name>
    <name type="common">Black soldier fly</name>
    <dbReference type="NCBI Taxonomy" id="343691"/>
    <lineage>
        <taxon>Eukaryota</taxon>
        <taxon>Metazoa</taxon>
        <taxon>Ecdysozoa</taxon>
        <taxon>Arthropoda</taxon>
        <taxon>Hexapoda</taxon>
        <taxon>Insecta</taxon>
        <taxon>Pterygota</taxon>
        <taxon>Neoptera</taxon>
        <taxon>Endopterygota</taxon>
        <taxon>Diptera</taxon>
        <taxon>Brachycera</taxon>
        <taxon>Stratiomyomorpha</taxon>
        <taxon>Stratiomyidae</taxon>
        <taxon>Hermetiinae</taxon>
        <taxon>Hermetia</taxon>
    </lineage>
</organism>
<accession>A0A7R8YML9</accession>
<gene>
    <name evidence="1" type="ORF">HERILL_LOCUS1603</name>
</gene>
<name>A0A7R8YML9_HERIL</name>
<dbReference type="InParanoid" id="A0A7R8YML9"/>